<keyword evidence="12" id="KW-0472">Membrane</keyword>
<dbReference type="Gene3D" id="3.10.520.10">
    <property type="entry name" value="ApbE-like domains"/>
    <property type="match status" value="1"/>
</dbReference>
<organism evidence="21">
    <name type="scientific">Acerihabitans sp. KWT182</name>
    <dbReference type="NCBI Taxonomy" id="3157919"/>
    <lineage>
        <taxon>Bacteria</taxon>
        <taxon>Pseudomonadati</taxon>
        <taxon>Pseudomonadota</taxon>
        <taxon>Gammaproteobacteria</taxon>
        <taxon>Enterobacterales</taxon>
        <taxon>Pectobacteriaceae</taxon>
        <taxon>Acerihabitans</taxon>
    </lineage>
</organism>
<protein>
    <recommendedName>
        <fullName evidence="3 19">FAD:protein FMN transferase</fullName>
        <ecNumber evidence="2 19">2.7.1.180</ecNumber>
    </recommendedName>
    <alternativeName>
        <fullName evidence="15 19">Flavin transferase</fullName>
    </alternativeName>
</protein>
<dbReference type="FunFam" id="3.10.520.10:FF:000001">
    <property type="entry name" value="FAD:protein FMN transferase"/>
    <property type="match status" value="1"/>
</dbReference>
<comment type="subcellular location">
    <subcellularLocation>
        <location evidence="18">Cell inner membrane</location>
        <topology evidence="18">Lipid-anchor</topology>
        <orientation evidence="18">Periplasmic side</orientation>
    </subcellularLocation>
</comment>
<dbReference type="GO" id="GO:0005886">
    <property type="term" value="C:plasma membrane"/>
    <property type="evidence" value="ECO:0007669"/>
    <property type="project" value="UniProtKB-SubCell"/>
</dbReference>
<evidence type="ECO:0000256" key="7">
    <source>
        <dbReference type="ARBA" id="ARBA00022679"/>
    </source>
</evidence>
<dbReference type="AlphaFoldDB" id="A0AAU7Q6D3"/>
<dbReference type="PANTHER" id="PTHR30040">
    <property type="entry name" value="THIAMINE BIOSYNTHESIS LIPOPROTEIN APBE"/>
    <property type="match status" value="1"/>
</dbReference>
<keyword evidence="8 19" id="KW-0479">Metal-binding</keyword>
<reference evidence="21" key="1">
    <citation type="submission" date="2024-06" db="EMBL/GenBank/DDBJ databases">
        <authorList>
            <person name="Coelho C."/>
            <person name="Bento M."/>
            <person name="Garcia E."/>
            <person name="Camelo A."/>
            <person name="Brandao I."/>
            <person name="Espirito Santo C."/>
            <person name="Trovao J."/>
            <person name="Verissimo A."/>
            <person name="Costa J."/>
            <person name="Tiago I."/>
        </authorList>
    </citation>
    <scope>NUCLEOTIDE SEQUENCE</scope>
    <source>
        <strain evidence="21">KWT182</strain>
    </source>
</reference>
<keyword evidence="6 19" id="KW-0285">Flavoprotein</keyword>
<evidence type="ECO:0000256" key="3">
    <source>
        <dbReference type="ARBA" id="ARBA00016337"/>
    </source>
</evidence>
<evidence type="ECO:0000256" key="15">
    <source>
        <dbReference type="ARBA" id="ARBA00031306"/>
    </source>
</evidence>
<sequence>MRRALLIGGVIVLSAILFFINKHHAATENHTFAGQAIHTLYSVKIVGPLPENQAALQGEISAVLDQVDDEISTFKPNSLLSRFNRYQGVDPFPISRGMAEIIATALRVGHDSGGAIDITAGPLVNLWGFGPDKSKRGTLPSQAQIDEARRLVGLLHLKLISDSQGDWLQKDLPGVYVDLSSLGEGYAAQLLSRLLDGKGLTNYLISVGNAVFARGVNPQGVPWRIAIRRPDDAAVAFQPDAVKLQGYDISTSGSYLNYFEKDGKRYSHIIDTKTGRPIEHKLASATVIAATPLEANGWDISLMVLGPEKAMAAAKKYGLAVYLISKTDTGYAAYMSPQFKQFIIKND</sequence>
<comment type="catalytic activity">
    <reaction evidence="16 19">
        <text>L-threonyl-[protein] + FAD = FMN-L-threonyl-[protein] + AMP + H(+)</text>
        <dbReference type="Rhea" id="RHEA:36847"/>
        <dbReference type="Rhea" id="RHEA-COMP:11060"/>
        <dbReference type="Rhea" id="RHEA-COMP:11061"/>
        <dbReference type="ChEBI" id="CHEBI:15378"/>
        <dbReference type="ChEBI" id="CHEBI:30013"/>
        <dbReference type="ChEBI" id="CHEBI:57692"/>
        <dbReference type="ChEBI" id="CHEBI:74257"/>
        <dbReference type="ChEBI" id="CHEBI:456215"/>
        <dbReference type="EC" id="2.7.1.180"/>
    </reaction>
</comment>
<dbReference type="SUPFAM" id="SSF143631">
    <property type="entry name" value="ApbE-like"/>
    <property type="match status" value="1"/>
</dbReference>
<comment type="similarity">
    <text evidence="1 19">Belongs to the ApbE family.</text>
</comment>
<evidence type="ECO:0000256" key="10">
    <source>
        <dbReference type="ARBA" id="ARBA00022827"/>
    </source>
</evidence>
<evidence type="ECO:0000256" key="20">
    <source>
        <dbReference type="PIRSR" id="PIRSR006268-2"/>
    </source>
</evidence>
<comment type="function">
    <text evidence="17">Flavin transferase that catalyzes the transfer of the FMN moiety of FAD and its covalent binding to the hydroxyl group of a threonine residue in a target flavoprotein such as NqrB and NqrC, two subunits of the NQR complex.</text>
</comment>
<evidence type="ECO:0000256" key="1">
    <source>
        <dbReference type="ARBA" id="ARBA00008282"/>
    </source>
</evidence>
<dbReference type="EMBL" id="CP157947">
    <property type="protein sequence ID" value="XBS68613.1"/>
    <property type="molecule type" value="Genomic_DNA"/>
</dbReference>
<evidence type="ECO:0000256" key="16">
    <source>
        <dbReference type="ARBA" id="ARBA00048540"/>
    </source>
</evidence>
<dbReference type="InterPro" id="IPR003374">
    <property type="entry name" value="ApbE-like_sf"/>
</dbReference>
<evidence type="ECO:0000256" key="8">
    <source>
        <dbReference type="ARBA" id="ARBA00022723"/>
    </source>
</evidence>
<keyword evidence="14" id="KW-0449">Lipoprotein</keyword>
<evidence type="ECO:0000256" key="13">
    <source>
        <dbReference type="ARBA" id="ARBA00023139"/>
    </source>
</evidence>
<keyword evidence="5" id="KW-0997">Cell inner membrane</keyword>
<accession>A0AAU7Q6D3</accession>
<dbReference type="PIRSF" id="PIRSF006268">
    <property type="entry name" value="ApbE"/>
    <property type="match status" value="1"/>
</dbReference>
<evidence type="ECO:0000256" key="14">
    <source>
        <dbReference type="ARBA" id="ARBA00023288"/>
    </source>
</evidence>
<dbReference type="PANTHER" id="PTHR30040:SF2">
    <property type="entry name" value="FAD:PROTEIN FMN TRANSFERASE"/>
    <property type="match status" value="1"/>
</dbReference>
<proteinExistence type="inferred from homology"/>
<evidence type="ECO:0000256" key="17">
    <source>
        <dbReference type="ARBA" id="ARBA00053908"/>
    </source>
</evidence>
<dbReference type="GO" id="GO:0046872">
    <property type="term" value="F:metal ion binding"/>
    <property type="evidence" value="ECO:0007669"/>
    <property type="project" value="UniProtKB-UniRule"/>
</dbReference>
<keyword evidence="11 19" id="KW-0460">Magnesium</keyword>
<dbReference type="InterPro" id="IPR024932">
    <property type="entry name" value="ApbE"/>
</dbReference>
<keyword evidence="4" id="KW-1003">Cell membrane</keyword>
<evidence type="ECO:0000256" key="12">
    <source>
        <dbReference type="ARBA" id="ARBA00023136"/>
    </source>
</evidence>
<keyword evidence="13" id="KW-0564">Palmitate</keyword>
<feature type="binding site" evidence="20">
    <location>
        <position position="181"/>
    </location>
    <ligand>
        <name>Mg(2+)</name>
        <dbReference type="ChEBI" id="CHEBI:18420"/>
    </ligand>
</feature>
<evidence type="ECO:0000256" key="4">
    <source>
        <dbReference type="ARBA" id="ARBA00022475"/>
    </source>
</evidence>
<keyword evidence="7 19" id="KW-0808">Transferase</keyword>
<evidence type="ECO:0000256" key="19">
    <source>
        <dbReference type="PIRNR" id="PIRNR006268"/>
    </source>
</evidence>
<evidence type="ECO:0000256" key="5">
    <source>
        <dbReference type="ARBA" id="ARBA00022519"/>
    </source>
</evidence>
<evidence type="ECO:0000256" key="11">
    <source>
        <dbReference type="ARBA" id="ARBA00022842"/>
    </source>
</evidence>
<evidence type="ECO:0000313" key="21">
    <source>
        <dbReference type="EMBL" id="XBS68613.1"/>
    </source>
</evidence>
<evidence type="ECO:0000256" key="6">
    <source>
        <dbReference type="ARBA" id="ARBA00022630"/>
    </source>
</evidence>
<dbReference type="EC" id="2.7.1.180" evidence="2 19"/>
<evidence type="ECO:0000256" key="2">
    <source>
        <dbReference type="ARBA" id="ARBA00011955"/>
    </source>
</evidence>
<evidence type="ECO:0000256" key="9">
    <source>
        <dbReference type="ARBA" id="ARBA00022729"/>
    </source>
</evidence>
<gene>
    <name evidence="21" type="ORF">ABK905_18430</name>
</gene>
<evidence type="ECO:0000256" key="18">
    <source>
        <dbReference type="ARBA" id="ARBA00060485"/>
    </source>
</evidence>
<dbReference type="GO" id="GO:0016740">
    <property type="term" value="F:transferase activity"/>
    <property type="evidence" value="ECO:0007669"/>
    <property type="project" value="UniProtKB-UniRule"/>
</dbReference>
<keyword evidence="10 19" id="KW-0274">FAD</keyword>
<name>A0AAU7Q6D3_9GAMM</name>
<dbReference type="Pfam" id="PF02424">
    <property type="entry name" value="ApbE"/>
    <property type="match status" value="1"/>
</dbReference>
<keyword evidence="9" id="KW-0732">Signal</keyword>
<comment type="cofactor">
    <cofactor evidence="20">
        <name>Mg(2+)</name>
        <dbReference type="ChEBI" id="CHEBI:18420"/>
    </cofactor>
    <cofactor evidence="20">
        <name>Mn(2+)</name>
        <dbReference type="ChEBI" id="CHEBI:29035"/>
    </cofactor>
    <text evidence="20">Magnesium. Can also use manganese.</text>
</comment>